<reference evidence="2" key="1">
    <citation type="submission" date="2021-12" db="EMBL/GenBank/DDBJ databases">
        <authorList>
            <person name="King R."/>
        </authorList>
    </citation>
    <scope>NUCLEOTIDE SEQUENCE</scope>
</reference>
<feature type="signal peptide" evidence="1">
    <location>
        <begin position="1"/>
        <end position="17"/>
    </location>
</feature>
<evidence type="ECO:0008006" key="4">
    <source>
        <dbReference type="Google" id="ProtNLM"/>
    </source>
</evidence>
<evidence type="ECO:0000256" key="1">
    <source>
        <dbReference type="SAM" id="SignalP"/>
    </source>
</evidence>
<protein>
    <recommendedName>
        <fullName evidence="4">Carboxylesterase type B domain-containing protein</fullName>
    </recommendedName>
</protein>
<name>A0ABN8AZ49_CHISP</name>
<dbReference type="PANTHER" id="PTHR21398:SF11">
    <property type="entry name" value="HDC15381-RELATED"/>
    <property type="match status" value="1"/>
</dbReference>
<keyword evidence="1" id="KW-0732">Signal</keyword>
<organism evidence="2 3">
    <name type="scientific">Chilo suppressalis</name>
    <name type="common">Asiatic rice borer moth</name>
    <dbReference type="NCBI Taxonomy" id="168631"/>
    <lineage>
        <taxon>Eukaryota</taxon>
        <taxon>Metazoa</taxon>
        <taxon>Ecdysozoa</taxon>
        <taxon>Arthropoda</taxon>
        <taxon>Hexapoda</taxon>
        <taxon>Insecta</taxon>
        <taxon>Pterygota</taxon>
        <taxon>Neoptera</taxon>
        <taxon>Endopterygota</taxon>
        <taxon>Lepidoptera</taxon>
        <taxon>Glossata</taxon>
        <taxon>Ditrysia</taxon>
        <taxon>Pyraloidea</taxon>
        <taxon>Crambidae</taxon>
        <taxon>Crambinae</taxon>
        <taxon>Chilo</taxon>
    </lineage>
</organism>
<dbReference type="SMART" id="SM00718">
    <property type="entry name" value="DM4_12"/>
    <property type="match status" value="1"/>
</dbReference>
<dbReference type="InterPro" id="IPR006631">
    <property type="entry name" value="DM4_12"/>
</dbReference>
<proteinExistence type="predicted"/>
<evidence type="ECO:0000313" key="2">
    <source>
        <dbReference type="EMBL" id="CAH0399381.1"/>
    </source>
</evidence>
<keyword evidence="3" id="KW-1185">Reference proteome</keyword>
<dbReference type="PANTHER" id="PTHR21398">
    <property type="entry name" value="AGAP007094-PA"/>
    <property type="match status" value="1"/>
</dbReference>
<feature type="chain" id="PRO_5047359576" description="Carboxylesterase type B domain-containing protein" evidence="1">
    <location>
        <begin position="18"/>
        <end position="224"/>
    </location>
</feature>
<gene>
    <name evidence="2" type="ORF">CHILSU_LOCUS2523</name>
</gene>
<dbReference type="EMBL" id="OU963907">
    <property type="protein sequence ID" value="CAH0399381.1"/>
    <property type="molecule type" value="Genomic_DNA"/>
</dbReference>
<sequence length="224" mass="25888">MWFQLILLCSISKLTSTISSPESLKFLQNQYEEEIRSKRQINPPLILVYPYGSTYKLLIGFTTPVPNKDHINFAFAANFQYQYIQFQNISNLSQYYSIKTVSREQREADLLARRDERPIFYKSVTDMLNSKGFNGLECVQRAICEAAQYTIEEEGLIGEILHILLTPDYGRSPFEEKDPYWDDMMAPYKDAATVGRQMFSCAYVYSGCPEGQGIMELISILRDE</sequence>
<evidence type="ECO:0000313" key="3">
    <source>
        <dbReference type="Proteomes" id="UP001153292"/>
    </source>
</evidence>
<dbReference type="Proteomes" id="UP001153292">
    <property type="component" value="Chromosome 14"/>
</dbReference>
<dbReference type="Pfam" id="PF07841">
    <property type="entry name" value="DM4_12"/>
    <property type="match status" value="1"/>
</dbReference>
<accession>A0ABN8AZ49</accession>